<dbReference type="InterPro" id="IPR009057">
    <property type="entry name" value="Homeodomain-like_sf"/>
</dbReference>
<dbReference type="eggNOG" id="COG4753">
    <property type="taxonomic scope" value="Bacteria"/>
</dbReference>
<organism evidence="8 9">
    <name type="scientific">Paenibacillus graminis</name>
    <dbReference type="NCBI Taxonomy" id="189425"/>
    <lineage>
        <taxon>Bacteria</taxon>
        <taxon>Bacillati</taxon>
        <taxon>Bacillota</taxon>
        <taxon>Bacilli</taxon>
        <taxon>Bacillales</taxon>
        <taxon>Paenibacillaceae</taxon>
        <taxon>Paenibacillus</taxon>
    </lineage>
</organism>
<reference evidence="8 9" key="1">
    <citation type="submission" date="2014-08" db="EMBL/GenBank/DDBJ databases">
        <title>Comparative genomics of the Paenibacillus odorifer group.</title>
        <authorList>
            <person name="den Bakker H.C."/>
            <person name="Tsai Y.-C."/>
            <person name="Martin N."/>
            <person name="Korlach J."/>
            <person name="Wiedmann M."/>
        </authorList>
    </citation>
    <scope>NUCLEOTIDE SEQUENCE [LARGE SCALE GENOMIC DNA]</scope>
    <source>
        <strain evidence="8 9">DSM 15220</strain>
    </source>
</reference>
<dbReference type="RefSeq" id="WP_025708848.1">
    <property type="nucleotide sequence ID" value="NZ_CP009287.1"/>
</dbReference>
<dbReference type="Pfam" id="PF12833">
    <property type="entry name" value="HTH_18"/>
    <property type="match status" value="1"/>
</dbReference>
<evidence type="ECO:0000256" key="5">
    <source>
        <dbReference type="SAM" id="Coils"/>
    </source>
</evidence>
<keyword evidence="1" id="KW-0805">Transcription regulation</keyword>
<sequence>MRILIVDDEPRHLRGMVNLIHRLRPEDQVAVAKDGLAAMELAKSHRPEAILTDIRMPGMDGLEFLERLKQEGIKAKVVMVSAYNLFEYAQTAVRHGAYDYLLKPVDVQKIEDLLSRIDVQLNAERKQRREAEALERRLQLSSCAYRNRLILAWLNGSATVPELEELNRYEWLQESGVVVYSELECFREGAQQQDSDQLVSRLEQVWSQWGETLTVPLSGTLEDGRQAAVTLVGLRRLDGEKREEARTFAAGLASGWAHTGRLAHGIGPESPSLLADAPQAYLLARMAYSYNFYSCWSGLVFSDEISSSPMAPSPDWGRLYEALKGDDAALVLRVCSGIFTQLADGGHAAPLLLKEKASLMLLQIRSDNQDILDRKAGQMLADTATMLIRSCSSYQELMARLEKALREVQLALSLSRQDRGEIVITECLSWIQEHTKEEVTLERAADYFHFNPSYFSTLFKSRTGRTFSEHVTAVRMKRAKELLAEDKLRIYEISVECGFQDPKYFCRVFKKYHSMSPKTYKHVLSQRKREA</sequence>
<dbReference type="GO" id="GO:0000160">
    <property type="term" value="P:phosphorelay signal transduction system"/>
    <property type="evidence" value="ECO:0007669"/>
    <property type="project" value="InterPro"/>
</dbReference>
<feature type="domain" description="HTH araC/xylS-type" evidence="6">
    <location>
        <begin position="425"/>
        <end position="523"/>
    </location>
</feature>
<dbReference type="SMART" id="SM00342">
    <property type="entry name" value="HTH_ARAC"/>
    <property type="match status" value="1"/>
</dbReference>
<evidence type="ECO:0000256" key="1">
    <source>
        <dbReference type="ARBA" id="ARBA00023015"/>
    </source>
</evidence>
<keyword evidence="9" id="KW-1185">Reference proteome</keyword>
<dbReference type="InterPro" id="IPR020449">
    <property type="entry name" value="Tscrpt_reg_AraC-type_HTH"/>
</dbReference>
<evidence type="ECO:0008006" key="10">
    <source>
        <dbReference type="Google" id="ProtNLM"/>
    </source>
</evidence>
<keyword evidence="3" id="KW-0804">Transcription</keyword>
<feature type="coiled-coil region" evidence="5">
    <location>
        <begin position="391"/>
        <end position="418"/>
    </location>
</feature>
<dbReference type="GO" id="GO:0043565">
    <property type="term" value="F:sequence-specific DNA binding"/>
    <property type="evidence" value="ECO:0007669"/>
    <property type="project" value="InterPro"/>
</dbReference>
<dbReference type="AlphaFoldDB" id="A0A089LZM1"/>
<dbReference type="EMBL" id="CP009287">
    <property type="protein sequence ID" value="AIQ66946.1"/>
    <property type="molecule type" value="Genomic_DNA"/>
</dbReference>
<evidence type="ECO:0000256" key="3">
    <source>
        <dbReference type="ARBA" id="ARBA00023163"/>
    </source>
</evidence>
<dbReference type="PANTHER" id="PTHR43280">
    <property type="entry name" value="ARAC-FAMILY TRANSCRIPTIONAL REGULATOR"/>
    <property type="match status" value="1"/>
</dbReference>
<name>A0A089LZM1_9BACL</name>
<dbReference type="SMART" id="SM00448">
    <property type="entry name" value="REC"/>
    <property type="match status" value="1"/>
</dbReference>
<keyword evidence="2" id="KW-0238">DNA-binding</keyword>
<evidence type="ECO:0000259" key="7">
    <source>
        <dbReference type="PROSITE" id="PS50110"/>
    </source>
</evidence>
<evidence type="ECO:0000256" key="2">
    <source>
        <dbReference type="ARBA" id="ARBA00023125"/>
    </source>
</evidence>
<dbReference type="CDD" id="cd17536">
    <property type="entry name" value="REC_YesN-like"/>
    <property type="match status" value="1"/>
</dbReference>
<dbReference type="Gene3D" id="3.40.50.2300">
    <property type="match status" value="1"/>
</dbReference>
<dbReference type="KEGG" id="pgm:PGRAT_04280"/>
<feature type="modified residue" description="4-aspartylphosphate" evidence="4">
    <location>
        <position position="53"/>
    </location>
</feature>
<evidence type="ECO:0000256" key="4">
    <source>
        <dbReference type="PROSITE-ProRule" id="PRU00169"/>
    </source>
</evidence>
<feature type="domain" description="Response regulatory" evidence="7">
    <location>
        <begin position="2"/>
        <end position="118"/>
    </location>
</feature>
<dbReference type="SUPFAM" id="SSF46689">
    <property type="entry name" value="Homeodomain-like"/>
    <property type="match status" value="2"/>
</dbReference>
<dbReference type="PANTHER" id="PTHR43280:SF2">
    <property type="entry name" value="HTH-TYPE TRANSCRIPTIONAL REGULATOR EXSA"/>
    <property type="match status" value="1"/>
</dbReference>
<dbReference type="PROSITE" id="PS50110">
    <property type="entry name" value="RESPONSE_REGULATORY"/>
    <property type="match status" value="1"/>
</dbReference>
<dbReference type="InterPro" id="IPR001789">
    <property type="entry name" value="Sig_transdc_resp-reg_receiver"/>
</dbReference>
<dbReference type="PROSITE" id="PS01124">
    <property type="entry name" value="HTH_ARAC_FAMILY_2"/>
    <property type="match status" value="1"/>
</dbReference>
<dbReference type="OrthoDB" id="324626at2"/>
<accession>A0A089LZM1</accession>
<dbReference type="STRING" id="189425.PGRAT_04280"/>
<evidence type="ECO:0000313" key="9">
    <source>
        <dbReference type="Proteomes" id="UP000029500"/>
    </source>
</evidence>
<keyword evidence="4" id="KW-0597">Phosphoprotein</keyword>
<keyword evidence="5" id="KW-0175">Coiled coil</keyword>
<dbReference type="InterPro" id="IPR018060">
    <property type="entry name" value="HTH_AraC"/>
</dbReference>
<dbReference type="Gene3D" id="1.10.10.60">
    <property type="entry name" value="Homeodomain-like"/>
    <property type="match status" value="2"/>
</dbReference>
<dbReference type="eggNOG" id="COG2207">
    <property type="taxonomic scope" value="Bacteria"/>
</dbReference>
<evidence type="ECO:0000313" key="8">
    <source>
        <dbReference type="EMBL" id="AIQ66946.1"/>
    </source>
</evidence>
<dbReference type="Pfam" id="PF00072">
    <property type="entry name" value="Response_reg"/>
    <property type="match status" value="1"/>
</dbReference>
<dbReference type="InterPro" id="IPR018062">
    <property type="entry name" value="HTH_AraC-typ_CS"/>
</dbReference>
<dbReference type="PRINTS" id="PR00032">
    <property type="entry name" value="HTHARAC"/>
</dbReference>
<dbReference type="InterPro" id="IPR011006">
    <property type="entry name" value="CheY-like_superfamily"/>
</dbReference>
<evidence type="ECO:0000259" key="6">
    <source>
        <dbReference type="PROSITE" id="PS01124"/>
    </source>
</evidence>
<protein>
    <recommendedName>
        <fullName evidence="10">AraC family transcriptional regulator</fullName>
    </recommendedName>
</protein>
<dbReference type="SUPFAM" id="SSF52172">
    <property type="entry name" value="CheY-like"/>
    <property type="match status" value="1"/>
</dbReference>
<dbReference type="Proteomes" id="UP000029500">
    <property type="component" value="Chromosome"/>
</dbReference>
<dbReference type="HOGENOM" id="CLU_000445_5_0_9"/>
<proteinExistence type="predicted"/>
<dbReference type="PROSITE" id="PS00041">
    <property type="entry name" value="HTH_ARAC_FAMILY_1"/>
    <property type="match status" value="1"/>
</dbReference>
<gene>
    <name evidence="8" type="ORF">PGRAT_04280</name>
</gene>
<dbReference type="GO" id="GO:0003700">
    <property type="term" value="F:DNA-binding transcription factor activity"/>
    <property type="evidence" value="ECO:0007669"/>
    <property type="project" value="InterPro"/>
</dbReference>